<reference evidence="14 15" key="1">
    <citation type="submission" date="2016-10" db="EMBL/GenBank/DDBJ databases">
        <authorList>
            <person name="de Groot N.N."/>
        </authorList>
    </citation>
    <scope>NUCLEOTIDE SEQUENCE [LARGE SCALE GENOMIC DNA]</scope>
    <source>
        <strain evidence="14 15">DSM 9990</strain>
    </source>
</reference>
<keyword evidence="6 12" id="KW-0472">Membrane</keyword>
<dbReference type="InterPro" id="IPR052029">
    <property type="entry name" value="PpiD_chaperone"/>
</dbReference>
<dbReference type="Pfam" id="PF00639">
    <property type="entry name" value="Rotamase"/>
    <property type="match status" value="1"/>
</dbReference>
<dbReference type="SUPFAM" id="SSF109998">
    <property type="entry name" value="Triger factor/SurA peptide-binding domain-like"/>
    <property type="match status" value="1"/>
</dbReference>
<dbReference type="STRING" id="39841.SAMN05660836_00228"/>
<evidence type="ECO:0000256" key="10">
    <source>
        <dbReference type="ARBA" id="ARBA00042775"/>
    </source>
</evidence>
<proteinExistence type="inferred from homology"/>
<name>A0A1I4QV58_9BACT</name>
<dbReference type="InterPro" id="IPR046357">
    <property type="entry name" value="PPIase_dom_sf"/>
</dbReference>
<evidence type="ECO:0000256" key="8">
    <source>
        <dbReference type="ARBA" id="ARBA00038408"/>
    </source>
</evidence>
<dbReference type="GO" id="GO:0005886">
    <property type="term" value="C:plasma membrane"/>
    <property type="evidence" value="ECO:0007669"/>
    <property type="project" value="UniProtKB-SubCell"/>
</dbReference>
<keyword evidence="4 12" id="KW-0812">Transmembrane</keyword>
<dbReference type="PANTHER" id="PTHR47529">
    <property type="entry name" value="PEPTIDYL-PROLYL CIS-TRANS ISOMERASE D"/>
    <property type="match status" value="1"/>
</dbReference>
<protein>
    <recommendedName>
        <fullName evidence="9">Periplasmic chaperone PpiD</fullName>
    </recommendedName>
    <alternativeName>
        <fullName evidence="10">Periplasmic folding chaperone</fullName>
    </alternativeName>
</protein>
<evidence type="ECO:0000256" key="1">
    <source>
        <dbReference type="ARBA" id="ARBA00004382"/>
    </source>
</evidence>
<feature type="transmembrane region" description="Helical" evidence="12">
    <location>
        <begin position="12"/>
        <end position="33"/>
    </location>
</feature>
<evidence type="ECO:0000256" key="2">
    <source>
        <dbReference type="ARBA" id="ARBA00022475"/>
    </source>
</evidence>
<evidence type="ECO:0000256" key="11">
    <source>
        <dbReference type="PROSITE-ProRule" id="PRU00278"/>
    </source>
</evidence>
<dbReference type="GO" id="GO:0003755">
    <property type="term" value="F:peptidyl-prolyl cis-trans isomerase activity"/>
    <property type="evidence" value="ECO:0007669"/>
    <property type="project" value="UniProtKB-KW"/>
</dbReference>
<dbReference type="SUPFAM" id="SSF54534">
    <property type="entry name" value="FKBP-like"/>
    <property type="match status" value="1"/>
</dbReference>
<evidence type="ECO:0000256" key="3">
    <source>
        <dbReference type="ARBA" id="ARBA00022519"/>
    </source>
</evidence>
<accession>A0A1I4QV58</accession>
<keyword evidence="15" id="KW-1185">Reference proteome</keyword>
<keyword evidence="5 12" id="KW-1133">Transmembrane helix</keyword>
<dbReference type="PROSITE" id="PS01096">
    <property type="entry name" value="PPIC_PPIASE_1"/>
    <property type="match status" value="1"/>
</dbReference>
<dbReference type="Proteomes" id="UP000199611">
    <property type="component" value="Unassembled WGS sequence"/>
</dbReference>
<dbReference type="PANTHER" id="PTHR47529:SF1">
    <property type="entry name" value="PERIPLASMIC CHAPERONE PPID"/>
    <property type="match status" value="1"/>
</dbReference>
<comment type="subcellular location">
    <subcellularLocation>
        <location evidence="1">Cell inner membrane</location>
        <topology evidence="1">Single-pass type II membrane protein</topology>
        <orientation evidence="1">Periplasmic side</orientation>
    </subcellularLocation>
</comment>
<dbReference type="AlphaFoldDB" id="A0A1I4QV58"/>
<dbReference type="InterPro" id="IPR000297">
    <property type="entry name" value="PPIase_PpiC"/>
</dbReference>
<gene>
    <name evidence="14" type="ORF">SAMN05660836_00228</name>
</gene>
<dbReference type="InterPro" id="IPR027304">
    <property type="entry name" value="Trigger_fact/SurA_dom_sf"/>
</dbReference>
<dbReference type="RefSeq" id="WP_093392815.1">
    <property type="nucleotide sequence ID" value="NZ_FOUU01000001.1"/>
</dbReference>
<keyword evidence="2" id="KW-1003">Cell membrane</keyword>
<evidence type="ECO:0000256" key="12">
    <source>
        <dbReference type="SAM" id="Phobius"/>
    </source>
</evidence>
<comment type="similarity">
    <text evidence="8">Belongs to the PpiD chaperone family.</text>
</comment>
<dbReference type="InterPro" id="IPR023058">
    <property type="entry name" value="PPIase_PpiC_CS"/>
</dbReference>
<organism evidence="14 15">
    <name type="scientific">Thermodesulforhabdus norvegica</name>
    <dbReference type="NCBI Taxonomy" id="39841"/>
    <lineage>
        <taxon>Bacteria</taxon>
        <taxon>Pseudomonadati</taxon>
        <taxon>Thermodesulfobacteriota</taxon>
        <taxon>Syntrophobacteria</taxon>
        <taxon>Syntrophobacterales</taxon>
        <taxon>Thermodesulforhabdaceae</taxon>
        <taxon>Thermodesulforhabdus</taxon>
    </lineage>
</organism>
<dbReference type="Gene3D" id="3.10.50.40">
    <property type="match status" value="2"/>
</dbReference>
<feature type="domain" description="PpiC" evidence="13">
    <location>
        <begin position="264"/>
        <end position="365"/>
    </location>
</feature>
<keyword evidence="7" id="KW-0143">Chaperone</keyword>
<evidence type="ECO:0000256" key="6">
    <source>
        <dbReference type="ARBA" id="ARBA00023136"/>
    </source>
</evidence>
<keyword evidence="11" id="KW-0697">Rotamase</keyword>
<evidence type="ECO:0000256" key="4">
    <source>
        <dbReference type="ARBA" id="ARBA00022692"/>
    </source>
</evidence>
<evidence type="ECO:0000256" key="7">
    <source>
        <dbReference type="ARBA" id="ARBA00023186"/>
    </source>
</evidence>
<keyword evidence="11 14" id="KW-0413">Isomerase</keyword>
<evidence type="ECO:0000259" key="13">
    <source>
        <dbReference type="PROSITE" id="PS50198"/>
    </source>
</evidence>
<dbReference type="Gene3D" id="1.10.4030.10">
    <property type="entry name" value="Porin chaperone SurA, peptide-binding domain"/>
    <property type="match status" value="1"/>
</dbReference>
<dbReference type="PROSITE" id="PS50198">
    <property type="entry name" value="PPIC_PPIASE_2"/>
    <property type="match status" value="1"/>
</dbReference>
<evidence type="ECO:0000313" key="14">
    <source>
        <dbReference type="EMBL" id="SFM43655.1"/>
    </source>
</evidence>
<evidence type="ECO:0000313" key="15">
    <source>
        <dbReference type="Proteomes" id="UP000199611"/>
    </source>
</evidence>
<dbReference type="EMBL" id="FOUU01000001">
    <property type="protein sequence ID" value="SFM43655.1"/>
    <property type="molecule type" value="Genomic_DNA"/>
</dbReference>
<dbReference type="OrthoDB" id="9812372at2"/>
<keyword evidence="3" id="KW-0997">Cell inner membrane</keyword>
<evidence type="ECO:0000256" key="5">
    <source>
        <dbReference type="ARBA" id="ARBA00022989"/>
    </source>
</evidence>
<sequence length="632" mass="73167">MLDFVRKHATSWIIKVALFFIVVVFIFWGGYAYQARQKSHIVRVGDVYITWKDYTETYDRLLEDYKRQMGDRFTEEALKKLDLKQKALDLLIERIVLLQKARELGISVSVAEVRDAIASMPAFQSNGAFNPQLYRMVLQQNRLTPETFEYEMMQVLTLKKLENFVKRQAVVDGAEIEKYARYLKREKRFLFVTIVPDDFADRVVVNEDALKKYFEDHADRYVDPEKRLIAYAFFPVKNFSGEVDVTEDELKAYYDDHYEEYHQEKMVRARHILFRLPVDATEEEAKQVRARAEAVLQKARSGEDFAELARRYSEGPTASRGGDLGYFRRDEMVSEFSEVAFSLEPGQISDIVRTRYGFHIIKVEEIRPERQKGFEEVKEEIRQKITNEKARDVAYGVSRRFADLAFAKRDVLAAAGEPSFASAVTREVWIEQGGHIQDIKDTEGSILRKAFELPLKGISDVLETEDGFVVIQIKDIKKQRSLTFEEAREQVERDFKKDEADRLARDMAERILEEAKDKGSLRAVADGLGLELKESGGVGLLKPDLSLGVFGKDLEALMSLSEEKPFPEAPFRTISGYVVCQWRETREPTDDEVTKEVSRLQRFIKSSLSEVYWQGWKESQKKKADVEVLQNI</sequence>
<dbReference type="Pfam" id="PF13624">
    <property type="entry name" value="SurA_N_3"/>
    <property type="match status" value="1"/>
</dbReference>
<evidence type="ECO:0000256" key="9">
    <source>
        <dbReference type="ARBA" id="ARBA00040743"/>
    </source>
</evidence>